<feature type="domain" description="DUF8212" evidence="2">
    <location>
        <begin position="270"/>
        <end position="293"/>
    </location>
</feature>
<reference evidence="4" key="1">
    <citation type="submission" date="2019-04" db="EMBL/GenBank/DDBJ databases">
        <title>Friends and foes A comparative genomics studyof 23 Aspergillus species from section Flavi.</title>
        <authorList>
            <consortium name="DOE Joint Genome Institute"/>
            <person name="Kjaerbolling I."/>
            <person name="Vesth T."/>
            <person name="Frisvad J.C."/>
            <person name="Nybo J.L."/>
            <person name="Theobald S."/>
            <person name="Kildgaard S."/>
            <person name="Isbrandt T."/>
            <person name="Kuo A."/>
            <person name="Sato A."/>
            <person name="Lyhne E.K."/>
            <person name="Kogle M.E."/>
            <person name="Wiebenga A."/>
            <person name="Kun R.S."/>
            <person name="Lubbers R.J."/>
            <person name="Makela M.R."/>
            <person name="Barry K."/>
            <person name="Chovatia M."/>
            <person name="Clum A."/>
            <person name="Daum C."/>
            <person name="Haridas S."/>
            <person name="He G."/>
            <person name="LaButti K."/>
            <person name="Lipzen A."/>
            <person name="Mondo S."/>
            <person name="Riley R."/>
            <person name="Salamov A."/>
            <person name="Simmons B.A."/>
            <person name="Magnuson J.K."/>
            <person name="Henrissat B."/>
            <person name="Mortensen U.H."/>
            <person name="Larsen T.O."/>
            <person name="Devries R.P."/>
            <person name="Grigoriev I.V."/>
            <person name="Machida M."/>
            <person name="Baker S.E."/>
            <person name="Andersen M.R."/>
        </authorList>
    </citation>
    <scope>NUCLEOTIDE SEQUENCE [LARGE SCALE GENOMIC DNA]</scope>
    <source>
        <strain evidence="4">CBS 130017</strain>
    </source>
</reference>
<dbReference type="Pfam" id="PF26640">
    <property type="entry name" value="DUF8212"/>
    <property type="match status" value="1"/>
</dbReference>
<sequence>MRLLRTHPIELVEFTPDRIPDYAILSHTWGEEEVLFTNMQNCTGQTRSAWSKVQGACAQARADGFDYIWIDTCCIDKSSSAELSEAINSMFTWYANAAICYAYLSDVTMSEGHSGAEVNTAEFERSRWFTRGWTLQELLAPSEVVFFSRDWVRFGKRSSLANWLMYITRIDKAVLGGEVPLFERSTAQRMSWAARRQITRPEDMPYCLMDITRIDEAVLSRKVPLFERSIAQRMSWAARRQTTRPEDMAYCLMGIFSVNMPMLYGEGGEKAFLRLQEEIMKQSDDQTIFAWTNKRAPEYSLSGLLATTPAHFEHSQDIIAYQQWEPTPPYAMTNRGLRIDLPLHDLTPDIPGHDIIALLRCGVSEDIKGQTGYKFLAIGLTRISNFDNRYARRDLGSLFRKSVSSRMQTIYVPQTTFDADMKGPLGHVIFDMWGYPRLSQYRLIRIASPTVDREIEKIHLDLTSRPTENLVVFSSLNPTGRHGTILAFLIWQHPDKNKPQIVVMVGSSPDFSLGFDATRYPDSDSERFNFDELRSLVGEKSNLQPIGQKVKVYDLIISVEAIKRKAGIPRHYSLGVSIEEEQQERTNSALNKFLKKFSIRSI</sequence>
<gene>
    <name evidence="3" type="ORF">BDV39DRAFT_203431</name>
</gene>
<evidence type="ECO:0000313" key="3">
    <source>
        <dbReference type="EMBL" id="KAE8329169.1"/>
    </source>
</evidence>
<evidence type="ECO:0000259" key="2">
    <source>
        <dbReference type="Pfam" id="PF26640"/>
    </source>
</evidence>
<dbReference type="Pfam" id="PF06985">
    <property type="entry name" value="HET"/>
    <property type="match status" value="1"/>
</dbReference>
<dbReference type="InterPro" id="IPR058525">
    <property type="entry name" value="DUF8212"/>
</dbReference>
<dbReference type="EMBL" id="ML741781">
    <property type="protein sequence ID" value="KAE8329169.1"/>
    <property type="molecule type" value="Genomic_DNA"/>
</dbReference>
<dbReference type="InterPro" id="IPR010730">
    <property type="entry name" value="HET"/>
</dbReference>
<protein>
    <submittedName>
        <fullName evidence="3">Heterokaryon incompatibility protein-domain-containing protein</fullName>
    </submittedName>
</protein>
<organism evidence="3 4">
    <name type="scientific">Aspergillus sergii</name>
    <dbReference type="NCBI Taxonomy" id="1034303"/>
    <lineage>
        <taxon>Eukaryota</taxon>
        <taxon>Fungi</taxon>
        <taxon>Dikarya</taxon>
        <taxon>Ascomycota</taxon>
        <taxon>Pezizomycotina</taxon>
        <taxon>Eurotiomycetes</taxon>
        <taxon>Eurotiomycetidae</taxon>
        <taxon>Eurotiales</taxon>
        <taxon>Aspergillaceae</taxon>
        <taxon>Aspergillus</taxon>
        <taxon>Aspergillus subgen. Circumdati</taxon>
    </lineage>
</organism>
<dbReference type="PANTHER" id="PTHR10622">
    <property type="entry name" value="HET DOMAIN-CONTAINING PROTEIN"/>
    <property type="match status" value="1"/>
</dbReference>
<name>A0A5N6XAR5_9EURO</name>
<dbReference type="PANTHER" id="PTHR10622:SF10">
    <property type="entry name" value="HET DOMAIN-CONTAINING PROTEIN"/>
    <property type="match status" value="1"/>
</dbReference>
<proteinExistence type="predicted"/>
<evidence type="ECO:0000313" key="4">
    <source>
        <dbReference type="Proteomes" id="UP000325945"/>
    </source>
</evidence>
<keyword evidence="4" id="KW-1185">Reference proteome</keyword>
<evidence type="ECO:0000259" key="1">
    <source>
        <dbReference type="Pfam" id="PF06985"/>
    </source>
</evidence>
<dbReference type="AlphaFoldDB" id="A0A5N6XAR5"/>
<feature type="domain" description="Heterokaryon incompatibility" evidence="1">
    <location>
        <begin position="22"/>
        <end position="115"/>
    </location>
</feature>
<accession>A0A5N6XAR5</accession>
<dbReference type="Proteomes" id="UP000325945">
    <property type="component" value="Unassembled WGS sequence"/>
</dbReference>